<dbReference type="Pfam" id="PF13041">
    <property type="entry name" value="PPR_2"/>
    <property type="match status" value="1"/>
</dbReference>
<comment type="caution">
    <text evidence="6">The sequence shown here is derived from an EMBL/GenBank/DDBJ whole genome shotgun (WGS) entry which is preliminary data.</text>
</comment>
<dbReference type="Proteomes" id="UP000479710">
    <property type="component" value="Unassembled WGS sequence"/>
</dbReference>
<dbReference type="InterPro" id="IPR011990">
    <property type="entry name" value="TPR-like_helical_dom_sf"/>
</dbReference>
<dbReference type="NCBIfam" id="TIGR00756">
    <property type="entry name" value="PPR"/>
    <property type="match status" value="2"/>
</dbReference>
<organism evidence="6 7">
    <name type="scientific">Oryza meyeriana var. granulata</name>
    <dbReference type="NCBI Taxonomy" id="110450"/>
    <lineage>
        <taxon>Eukaryota</taxon>
        <taxon>Viridiplantae</taxon>
        <taxon>Streptophyta</taxon>
        <taxon>Embryophyta</taxon>
        <taxon>Tracheophyta</taxon>
        <taxon>Spermatophyta</taxon>
        <taxon>Magnoliopsida</taxon>
        <taxon>Liliopsida</taxon>
        <taxon>Poales</taxon>
        <taxon>Poaceae</taxon>
        <taxon>BOP clade</taxon>
        <taxon>Oryzoideae</taxon>
        <taxon>Oryzeae</taxon>
        <taxon>Oryzinae</taxon>
        <taxon>Oryza</taxon>
        <taxon>Oryza meyeriana</taxon>
    </lineage>
</organism>
<comment type="similarity">
    <text evidence="1">Belongs to the PPR family. P subfamily.</text>
</comment>
<dbReference type="Gene3D" id="1.25.40.10">
    <property type="entry name" value="Tetratricopeptide repeat domain"/>
    <property type="match status" value="1"/>
</dbReference>
<proteinExistence type="inferred from homology"/>
<feature type="compositionally biased region" description="Pro residues" evidence="5">
    <location>
        <begin position="1"/>
        <end position="18"/>
    </location>
</feature>
<evidence type="ECO:0000256" key="3">
    <source>
        <dbReference type="ARBA" id="ARBA00022946"/>
    </source>
</evidence>
<evidence type="ECO:0000256" key="4">
    <source>
        <dbReference type="PROSITE-ProRule" id="PRU00708"/>
    </source>
</evidence>
<dbReference type="InterPro" id="IPR002885">
    <property type="entry name" value="PPR_rpt"/>
</dbReference>
<evidence type="ECO:0008006" key="8">
    <source>
        <dbReference type="Google" id="ProtNLM"/>
    </source>
</evidence>
<feature type="repeat" description="PPR" evidence="4">
    <location>
        <begin position="190"/>
        <end position="224"/>
    </location>
</feature>
<protein>
    <recommendedName>
        <fullName evidence="8">Pentacotripeptide-repeat region of PRORP domain-containing protein</fullName>
    </recommendedName>
</protein>
<reference evidence="6 7" key="1">
    <citation type="submission" date="2019-11" db="EMBL/GenBank/DDBJ databases">
        <title>Whole genome sequence of Oryza granulata.</title>
        <authorList>
            <person name="Li W."/>
        </authorList>
    </citation>
    <scope>NUCLEOTIDE SEQUENCE [LARGE SCALE GENOMIC DNA]</scope>
    <source>
        <strain evidence="7">cv. Menghai</strain>
        <tissue evidence="6">Leaf</tissue>
    </source>
</reference>
<dbReference type="PANTHER" id="PTHR47941">
    <property type="entry name" value="PENTATRICOPEPTIDE REPEAT-CONTAINING PROTEIN 3, MITOCHONDRIAL"/>
    <property type="match status" value="1"/>
</dbReference>
<keyword evidence="7" id="KW-1185">Reference proteome</keyword>
<evidence type="ECO:0000256" key="5">
    <source>
        <dbReference type="SAM" id="MobiDB-lite"/>
    </source>
</evidence>
<dbReference type="EMBL" id="SPHZ02000002">
    <property type="protein sequence ID" value="KAF0929435.1"/>
    <property type="molecule type" value="Genomic_DNA"/>
</dbReference>
<gene>
    <name evidence="6" type="ORF">E2562_021540</name>
</gene>
<evidence type="ECO:0000256" key="2">
    <source>
        <dbReference type="ARBA" id="ARBA00022737"/>
    </source>
</evidence>
<dbReference type="PROSITE" id="PS51375">
    <property type="entry name" value="PPR"/>
    <property type="match status" value="2"/>
</dbReference>
<sequence>MLPLLLPPSPSSPPPPRAFSPRCSLQATPPHAGHLLDGEARRHAAPAAGRGSAVVYAREIGACVRARRWAAACEAFAAMRAAGAAPDRFLLPQVLCACAGAGEARLAAAAHALAAKGGPAFAADAVVGNALVAMYAELGDVSAARAAFASLPERDVVAWTALVGAYADAGELGEAFELFKSMQESGVRPDVISWNTLVSGFARNGDLRAALHLFDDMRLRGVKPVWERSAWLHQEELARWLPNCTCKCIDRGNWKLGALAKITNGEGASLVGINRKKRVRPVMLFI</sequence>
<feature type="repeat" description="PPR" evidence="4">
    <location>
        <begin position="155"/>
        <end position="189"/>
    </location>
</feature>
<dbReference type="AlphaFoldDB" id="A0A6G1EXV5"/>
<dbReference type="OrthoDB" id="786541at2759"/>
<keyword evidence="3" id="KW-0809">Transit peptide</keyword>
<evidence type="ECO:0000256" key="1">
    <source>
        <dbReference type="ARBA" id="ARBA00007626"/>
    </source>
</evidence>
<dbReference type="Pfam" id="PF01535">
    <property type="entry name" value="PPR"/>
    <property type="match status" value="1"/>
</dbReference>
<evidence type="ECO:0000313" key="7">
    <source>
        <dbReference type="Proteomes" id="UP000479710"/>
    </source>
</evidence>
<evidence type="ECO:0000313" key="6">
    <source>
        <dbReference type="EMBL" id="KAF0929435.1"/>
    </source>
</evidence>
<accession>A0A6G1EXV5</accession>
<keyword evidence="2" id="KW-0677">Repeat</keyword>
<name>A0A6G1EXV5_9ORYZ</name>
<feature type="region of interest" description="Disordered" evidence="5">
    <location>
        <begin position="1"/>
        <end position="20"/>
    </location>
</feature>
<dbReference type="FunFam" id="1.25.40.10:FF:000344">
    <property type="entry name" value="Pentatricopeptide repeat-containing protein"/>
    <property type="match status" value="1"/>
</dbReference>